<evidence type="ECO:0000256" key="1">
    <source>
        <dbReference type="SAM" id="SignalP"/>
    </source>
</evidence>
<reference evidence="2 3" key="1">
    <citation type="submission" date="2022-04" db="EMBL/GenBank/DDBJ databases">
        <title>Hymenobacter sp. isolated from the air.</title>
        <authorList>
            <person name="Won M."/>
            <person name="Lee C.-M."/>
            <person name="Woen H.-Y."/>
            <person name="Kwon S.-W."/>
        </authorList>
    </citation>
    <scope>NUCLEOTIDE SEQUENCE [LARGE SCALE GENOMIC DNA]</scope>
    <source>
        <strain evidence="3">5116 S-27</strain>
    </source>
</reference>
<evidence type="ECO:0000313" key="3">
    <source>
        <dbReference type="Proteomes" id="UP000831785"/>
    </source>
</evidence>
<accession>A0ABY4F914</accession>
<evidence type="ECO:0008006" key="4">
    <source>
        <dbReference type="Google" id="ProtNLM"/>
    </source>
</evidence>
<dbReference type="EMBL" id="CP095049">
    <property type="protein sequence ID" value="UOQ52910.1"/>
    <property type="molecule type" value="Genomic_DNA"/>
</dbReference>
<keyword evidence="1" id="KW-0732">Signal</keyword>
<protein>
    <recommendedName>
        <fullName evidence="4">Plug domain-containing protein</fullName>
    </recommendedName>
</protein>
<evidence type="ECO:0000313" key="2">
    <source>
        <dbReference type="EMBL" id="UOQ52910.1"/>
    </source>
</evidence>
<keyword evidence="3" id="KW-1185">Reference proteome</keyword>
<feature type="signal peptide" evidence="1">
    <location>
        <begin position="1"/>
        <end position="25"/>
    </location>
</feature>
<gene>
    <name evidence="2" type="ORF">MUN80_24610</name>
</gene>
<feature type="chain" id="PRO_5045503783" description="Plug domain-containing protein" evidence="1">
    <location>
        <begin position="26"/>
        <end position="181"/>
    </location>
</feature>
<proteinExistence type="predicted"/>
<dbReference type="RefSeq" id="WP_244717382.1">
    <property type="nucleotide sequence ID" value="NZ_CP095049.1"/>
</dbReference>
<organism evidence="2 3">
    <name type="scientific">Hymenobacter cellulosivorans</name>
    <dbReference type="NCBI Taxonomy" id="2932249"/>
    <lineage>
        <taxon>Bacteria</taxon>
        <taxon>Pseudomonadati</taxon>
        <taxon>Bacteroidota</taxon>
        <taxon>Cytophagia</taxon>
        <taxon>Cytophagales</taxon>
        <taxon>Hymenobacteraceae</taxon>
        <taxon>Hymenobacter</taxon>
    </lineage>
</organism>
<name>A0ABY4F914_9BACT</name>
<sequence>MQTHLFRLLLISCLHACALVSYGQAASASNAPKRIPEPLCIVNSTIIANGGMSGLDVTKLKSVVVYKSNDDQDTPALLRGLASTGIIAITYDGKVGSTSFARLGRQHGAKSPFRVVINGQLLDGAQQKTLRIIPEAVGQLQVIPASATTSQALVTIQLAKAKLDTTKRPPGTIMIRGVAQK</sequence>
<dbReference type="Proteomes" id="UP000831785">
    <property type="component" value="Chromosome"/>
</dbReference>